<dbReference type="STRING" id="576131.SAMN05444486_10131"/>
<dbReference type="Proteomes" id="UP000199026">
    <property type="component" value="Unassembled WGS sequence"/>
</dbReference>
<dbReference type="InterPro" id="IPR012147">
    <property type="entry name" value="P_Ac_Bu_trans"/>
</dbReference>
<name>A0A1H3GVU5_9RHOB</name>
<evidence type="ECO:0000259" key="4">
    <source>
        <dbReference type="Pfam" id="PF01515"/>
    </source>
</evidence>
<reference evidence="5 6" key="1">
    <citation type="submission" date="2016-10" db="EMBL/GenBank/DDBJ databases">
        <authorList>
            <person name="de Groot N.N."/>
        </authorList>
    </citation>
    <scope>NUCLEOTIDE SEQUENCE [LARGE SCALE GENOMIC DNA]</scope>
    <source>
        <strain evidence="5 6">DSM 24677</strain>
    </source>
</reference>
<proteinExistence type="inferred from homology"/>
<dbReference type="Pfam" id="PF01515">
    <property type="entry name" value="PTA_PTB"/>
    <property type="match status" value="1"/>
</dbReference>
<gene>
    <name evidence="5" type="ORF">SAMN05444486_10131</name>
</gene>
<dbReference type="PANTHER" id="PTHR43356">
    <property type="entry name" value="PHOSPHATE ACETYLTRANSFERASE"/>
    <property type="match status" value="1"/>
</dbReference>
<accession>A0A1H3GVU5</accession>
<dbReference type="AlphaFoldDB" id="A0A1H3GVU5"/>
<dbReference type="PANTHER" id="PTHR43356:SF2">
    <property type="entry name" value="PHOSPHATE ACETYLTRANSFERASE"/>
    <property type="match status" value="1"/>
</dbReference>
<protein>
    <submittedName>
        <fullName evidence="5">Phosphate acetyltransferase</fullName>
    </submittedName>
</protein>
<dbReference type="OrthoDB" id="9800237at2"/>
<evidence type="ECO:0000256" key="2">
    <source>
        <dbReference type="ARBA" id="ARBA00022679"/>
    </source>
</evidence>
<feature type="domain" description="Phosphate acetyl/butaryl transferase" evidence="4">
    <location>
        <begin position="89"/>
        <end position="303"/>
    </location>
</feature>
<dbReference type="InterPro" id="IPR050500">
    <property type="entry name" value="Phos_Acetyltrans/Butyryltrans"/>
</dbReference>
<evidence type="ECO:0000313" key="6">
    <source>
        <dbReference type="Proteomes" id="UP000199026"/>
    </source>
</evidence>
<evidence type="ECO:0000256" key="1">
    <source>
        <dbReference type="ARBA" id="ARBA00005656"/>
    </source>
</evidence>
<evidence type="ECO:0000313" key="5">
    <source>
        <dbReference type="EMBL" id="SDY06634.1"/>
    </source>
</evidence>
<dbReference type="Gene3D" id="3.40.718.10">
    <property type="entry name" value="Isopropylmalate Dehydrogenase"/>
    <property type="match status" value="1"/>
</dbReference>
<comment type="similarity">
    <text evidence="1">Belongs to the phosphate acetyltransferase and butyryltransferase family.</text>
</comment>
<dbReference type="GO" id="GO:0016746">
    <property type="term" value="F:acyltransferase activity"/>
    <property type="evidence" value="ECO:0007669"/>
    <property type="project" value="UniProtKB-KW"/>
</dbReference>
<dbReference type="InterPro" id="IPR002505">
    <property type="entry name" value="PTA_PTB"/>
</dbReference>
<keyword evidence="2 5" id="KW-0808">Transferase</keyword>
<dbReference type="EMBL" id="FNPR01000001">
    <property type="protein sequence ID" value="SDY06634.1"/>
    <property type="molecule type" value="Genomic_DNA"/>
</dbReference>
<evidence type="ECO:0000256" key="3">
    <source>
        <dbReference type="ARBA" id="ARBA00023315"/>
    </source>
</evidence>
<dbReference type="RefSeq" id="WP_089886871.1">
    <property type="nucleotide sequence ID" value="NZ_CANMFH010000012.1"/>
</dbReference>
<organism evidence="5 6">
    <name type="scientific">Lentibacter algarum</name>
    <dbReference type="NCBI Taxonomy" id="576131"/>
    <lineage>
        <taxon>Bacteria</taxon>
        <taxon>Pseudomonadati</taxon>
        <taxon>Pseudomonadota</taxon>
        <taxon>Alphaproteobacteria</taxon>
        <taxon>Rhodobacterales</taxon>
        <taxon>Roseobacteraceae</taxon>
        <taxon>Lentibacter</taxon>
    </lineage>
</organism>
<keyword evidence="3" id="KW-0012">Acyltransferase</keyword>
<dbReference type="GeneID" id="78122846"/>
<sequence>MTAPYPFLSTTLPTAPKRLLTQARSLPTPRVALVNAGAVTPLLGIREAAEAGLAEPILIGDTAKIRAAAAAIDYDISNLRIVHAPHAEASDKAAELAREGEVDAIMKGQVHTSTFLKSLLPTKAGLRDKDTRCAHLFHITTPQSDRPLLLTDAALNVDPSIETRQACLAHAVALAQALGIPRPKAALLAPSEDATPSIANTMESASIAEWAKANLPQADVAGPIAMDLILSKQAAEIKGYTSTVAGDADIIITPNITTGNALFKLMVLGMGCCAGGLVVGARVPILLTSRSQEAAARLASAALGAISAHQVKKAL</sequence>
<keyword evidence="6" id="KW-1185">Reference proteome</keyword>
<dbReference type="SUPFAM" id="SSF53659">
    <property type="entry name" value="Isocitrate/Isopropylmalate dehydrogenase-like"/>
    <property type="match status" value="1"/>
</dbReference>
<dbReference type="PIRSF" id="PIRSF000428">
    <property type="entry name" value="P_Ac_trans"/>
    <property type="match status" value="1"/>
</dbReference>